<evidence type="ECO:0000256" key="1">
    <source>
        <dbReference type="SAM" id="SignalP"/>
    </source>
</evidence>
<comment type="caution">
    <text evidence="3">The sequence shown here is derived from an EMBL/GenBank/DDBJ whole genome shotgun (WGS) entry which is preliminary data.</text>
</comment>
<keyword evidence="4" id="KW-1185">Reference proteome</keyword>
<dbReference type="Pfam" id="PF01789">
    <property type="entry name" value="PsbP"/>
    <property type="match status" value="1"/>
</dbReference>
<feature type="chain" id="PRO_5044885642" description="PsbP C-terminal domain-containing protein" evidence="1">
    <location>
        <begin position="22"/>
        <end position="300"/>
    </location>
</feature>
<dbReference type="EMBL" id="JALLPB020000001">
    <property type="protein sequence ID" value="KAL3827700.1"/>
    <property type="molecule type" value="Genomic_DNA"/>
</dbReference>
<feature type="domain" description="PsbP C-terminal" evidence="2">
    <location>
        <begin position="115"/>
        <end position="297"/>
    </location>
</feature>
<sequence>MASSTTTAFLVLLSFLPGTASFLTPPSSSVVIAKVDPPPSPALLGHPHYYYFDGEDCIAASEDARLVDQFEASTRRSFLANAGAVGAVSSLVVVATTSRPPASYAAAAEKTSVSSYADYEDENYGFRLSVPSSWERSEQTLSGRRKATFFTDPSSTTPGGGIETLCIVAYTPVRDDFTSLSSFGSVDEVGQATILPKELAGGDGSTSNMISATSGRGAYYFDYYVASPTVPRDGPDSSGMTTRALKPQHFRTVFTLLPPVGNGAAGMTLVTITLQTSEDRYVNDLKGTFDGIIDSYEKIM</sequence>
<keyword evidence="1" id="KW-0732">Signal</keyword>
<reference evidence="3 4" key="1">
    <citation type="submission" date="2024-10" db="EMBL/GenBank/DDBJ databases">
        <title>Updated reference genomes for cyclostephanoid diatoms.</title>
        <authorList>
            <person name="Roberts W.R."/>
            <person name="Alverson A.J."/>
        </authorList>
    </citation>
    <scope>NUCLEOTIDE SEQUENCE [LARGE SCALE GENOMIC DNA]</scope>
    <source>
        <strain evidence="3 4">AJA228-03</strain>
    </source>
</reference>
<protein>
    <recommendedName>
        <fullName evidence="2">PsbP C-terminal domain-containing protein</fullName>
    </recommendedName>
</protein>
<organism evidence="3 4">
    <name type="scientific">Cyclostephanos tholiformis</name>
    <dbReference type="NCBI Taxonomy" id="382380"/>
    <lineage>
        <taxon>Eukaryota</taxon>
        <taxon>Sar</taxon>
        <taxon>Stramenopiles</taxon>
        <taxon>Ochrophyta</taxon>
        <taxon>Bacillariophyta</taxon>
        <taxon>Coscinodiscophyceae</taxon>
        <taxon>Thalassiosirophycidae</taxon>
        <taxon>Stephanodiscales</taxon>
        <taxon>Stephanodiscaceae</taxon>
        <taxon>Cyclostephanos</taxon>
    </lineage>
</organism>
<dbReference type="InterPro" id="IPR002683">
    <property type="entry name" value="PsbP_C"/>
</dbReference>
<evidence type="ECO:0000313" key="3">
    <source>
        <dbReference type="EMBL" id="KAL3827700.1"/>
    </source>
</evidence>
<accession>A0ABD3STF9</accession>
<proteinExistence type="predicted"/>
<dbReference type="SUPFAM" id="SSF55724">
    <property type="entry name" value="Mog1p/PsbP-like"/>
    <property type="match status" value="1"/>
</dbReference>
<dbReference type="AlphaFoldDB" id="A0ABD3STF9"/>
<evidence type="ECO:0000259" key="2">
    <source>
        <dbReference type="Pfam" id="PF01789"/>
    </source>
</evidence>
<dbReference type="Gene3D" id="3.40.1000.10">
    <property type="entry name" value="Mog1/PsbP, alpha/beta/alpha sandwich"/>
    <property type="match status" value="1"/>
</dbReference>
<evidence type="ECO:0000313" key="4">
    <source>
        <dbReference type="Proteomes" id="UP001530377"/>
    </source>
</evidence>
<gene>
    <name evidence="3" type="ORF">ACHAXA_000573</name>
</gene>
<feature type="signal peptide" evidence="1">
    <location>
        <begin position="1"/>
        <end position="21"/>
    </location>
</feature>
<name>A0ABD3STF9_9STRA</name>
<dbReference type="Proteomes" id="UP001530377">
    <property type="component" value="Unassembled WGS sequence"/>
</dbReference>
<dbReference type="InterPro" id="IPR016123">
    <property type="entry name" value="Mog1/PsbP_a/b/a-sand"/>
</dbReference>